<dbReference type="RefSeq" id="WP_135271382.1">
    <property type="nucleotide sequence ID" value="NZ_SRIB01000009.1"/>
</dbReference>
<dbReference type="Pfam" id="PF02481">
    <property type="entry name" value="DNA_processg_A"/>
    <property type="match status" value="1"/>
</dbReference>
<comment type="similarity">
    <text evidence="1">Belongs to the DprA/Smf family.</text>
</comment>
<feature type="domain" description="Smf/DprA SLOG" evidence="2">
    <location>
        <begin position="80"/>
        <end position="288"/>
    </location>
</feature>
<comment type="caution">
    <text evidence="4">The sequence shown here is derived from an EMBL/GenBank/DDBJ whole genome shotgun (WGS) entry which is preliminary data.</text>
</comment>
<dbReference type="InterPro" id="IPR057666">
    <property type="entry name" value="DrpA_SLOG"/>
</dbReference>
<dbReference type="Gene3D" id="3.40.50.450">
    <property type="match status" value="1"/>
</dbReference>
<dbReference type="Proteomes" id="UP000298381">
    <property type="component" value="Unassembled WGS sequence"/>
</dbReference>
<dbReference type="InterPro" id="IPR036388">
    <property type="entry name" value="WH-like_DNA-bd_sf"/>
</dbReference>
<evidence type="ECO:0000313" key="5">
    <source>
        <dbReference type="Proteomes" id="UP000298381"/>
    </source>
</evidence>
<dbReference type="PANTHER" id="PTHR43022">
    <property type="entry name" value="PROTEIN SMF"/>
    <property type="match status" value="1"/>
</dbReference>
<protein>
    <submittedName>
        <fullName evidence="4">DNA-protecting protein DprA</fullName>
    </submittedName>
</protein>
<proteinExistence type="inferred from homology"/>
<dbReference type="Pfam" id="PF17782">
    <property type="entry name" value="WHD_DprA"/>
    <property type="match status" value="1"/>
</dbReference>
<evidence type="ECO:0000259" key="3">
    <source>
        <dbReference type="Pfam" id="PF17782"/>
    </source>
</evidence>
<dbReference type="OrthoDB" id="9785707at2"/>
<organism evidence="4 5">
    <name type="scientific">Soehngenia longivitae</name>
    <dbReference type="NCBI Taxonomy" id="2562294"/>
    <lineage>
        <taxon>Bacteria</taxon>
        <taxon>Bacillati</taxon>
        <taxon>Bacillota</taxon>
        <taxon>Tissierellia</taxon>
        <taxon>Tissierellales</taxon>
        <taxon>Tissierellaceae</taxon>
        <taxon>Soehngenia</taxon>
    </lineage>
</organism>
<name>A0A4Z0D254_9FIRM</name>
<keyword evidence="5" id="KW-1185">Reference proteome</keyword>
<dbReference type="GO" id="GO:0009294">
    <property type="term" value="P:DNA-mediated transformation"/>
    <property type="evidence" value="ECO:0007669"/>
    <property type="project" value="InterPro"/>
</dbReference>
<feature type="domain" description="DprA winged helix" evidence="3">
    <location>
        <begin position="306"/>
        <end position="355"/>
    </location>
</feature>
<accession>A0A4Z0D254</accession>
<evidence type="ECO:0000313" key="4">
    <source>
        <dbReference type="EMBL" id="TFZ39830.1"/>
    </source>
</evidence>
<sequence length="363" mass="40403">MGYSEEEILIWLSYNGINSDKIEKLENIFDSLKDIQYFNKNEFESLGLFNSNIIEKLLSSNIDDVLNIIYNMKKSNNIGILTIYSENYPINLEYIQNKPFVLYYKGNIELINSNSLAIVGTRKPTLYGKWACEKFTKELISYNLTIISGLAYGIDTIAHKTALSNNGQTIAVLGCGINKIYPKSNKALFYDIENNGLIISEFSPDTEPFKYNFPHRNRIISGLSSGVLVIEAQKNSGSLITASHALNQGKEVFSLPGNINSLYSEGTNALIKDGAKLVQNVEDILVELENILHLEYNTKASINSIELGDTESCIYTILKDGPLHSDLIALKSGLDINMVNSTLTILEIKGIVKELAPSIFTIC</sequence>
<evidence type="ECO:0000259" key="2">
    <source>
        <dbReference type="Pfam" id="PF02481"/>
    </source>
</evidence>
<dbReference type="PANTHER" id="PTHR43022:SF1">
    <property type="entry name" value="PROTEIN SMF"/>
    <property type="match status" value="1"/>
</dbReference>
<dbReference type="EMBL" id="SRIB01000009">
    <property type="protein sequence ID" value="TFZ39830.1"/>
    <property type="molecule type" value="Genomic_DNA"/>
</dbReference>
<dbReference type="Gene3D" id="1.10.10.10">
    <property type="entry name" value="Winged helix-like DNA-binding domain superfamily/Winged helix DNA-binding domain"/>
    <property type="match status" value="1"/>
</dbReference>
<dbReference type="NCBIfam" id="TIGR00732">
    <property type="entry name" value="dprA"/>
    <property type="match status" value="1"/>
</dbReference>
<evidence type="ECO:0000256" key="1">
    <source>
        <dbReference type="ARBA" id="ARBA00006525"/>
    </source>
</evidence>
<dbReference type="InterPro" id="IPR041614">
    <property type="entry name" value="DprA_WH"/>
</dbReference>
<gene>
    <name evidence="4" type="primary">dprA</name>
    <name evidence="4" type="ORF">E4100_07295</name>
</gene>
<reference evidence="4 5" key="1">
    <citation type="submission" date="2019-03" db="EMBL/GenBank/DDBJ databases">
        <title>Draft genome sequence data and analysis of a Fermenting Bacterium, Soehngenia longevitae strain 1933PT, isolated from petroleum reservoir in Azerbaijan.</title>
        <authorList>
            <person name="Grouzdev D.S."/>
            <person name="Bidzhieva S.K."/>
            <person name="Sokolova D.S."/>
            <person name="Tourova T.P."/>
            <person name="Poltaraus A.B."/>
            <person name="Nazina T.N."/>
        </authorList>
    </citation>
    <scope>NUCLEOTIDE SEQUENCE [LARGE SCALE GENOMIC DNA]</scope>
    <source>
        <strain evidence="4 5">1933P</strain>
    </source>
</reference>
<dbReference type="SUPFAM" id="SSF102405">
    <property type="entry name" value="MCP/YpsA-like"/>
    <property type="match status" value="1"/>
</dbReference>
<dbReference type="AlphaFoldDB" id="A0A4Z0D254"/>
<dbReference type="InterPro" id="IPR003488">
    <property type="entry name" value="DprA"/>
</dbReference>